<dbReference type="Pfam" id="PF06985">
    <property type="entry name" value="HET"/>
    <property type="match status" value="1"/>
</dbReference>
<dbReference type="EMBL" id="KE720846">
    <property type="protein sequence ID" value="ERF74935.1"/>
    <property type="molecule type" value="Genomic_DNA"/>
</dbReference>
<reference evidence="3" key="1">
    <citation type="journal article" date="2014" name="BMC Genomics">
        <title>Genome characteristics reveal the impact of lichenization on lichen-forming fungus Endocarpon pusillum Hedwig (Verrucariales, Ascomycota).</title>
        <authorList>
            <person name="Wang Y.-Y."/>
            <person name="Liu B."/>
            <person name="Zhang X.-Y."/>
            <person name="Zhou Q.-M."/>
            <person name="Zhang T."/>
            <person name="Li H."/>
            <person name="Yu Y.-F."/>
            <person name="Zhang X.-L."/>
            <person name="Hao X.-Y."/>
            <person name="Wang M."/>
            <person name="Wang L."/>
            <person name="Wei J.-C."/>
        </authorList>
    </citation>
    <scope>NUCLEOTIDE SEQUENCE [LARGE SCALE GENOMIC DNA]</scope>
    <source>
        <strain evidence="3">Z07020 / HMAS-L-300199</strain>
    </source>
</reference>
<dbReference type="InterPro" id="IPR052895">
    <property type="entry name" value="HetReg/Transcr_Mod"/>
</dbReference>
<gene>
    <name evidence="2" type="ORF">EPUS_05143</name>
</gene>
<evidence type="ECO:0000313" key="3">
    <source>
        <dbReference type="Proteomes" id="UP000019373"/>
    </source>
</evidence>
<dbReference type="PANTHER" id="PTHR24148:SF64">
    <property type="entry name" value="HETEROKARYON INCOMPATIBILITY DOMAIN-CONTAINING PROTEIN"/>
    <property type="match status" value="1"/>
</dbReference>
<dbReference type="OrthoDB" id="4850726at2759"/>
<dbReference type="Pfam" id="PF26639">
    <property type="entry name" value="Het-6_barrel"/>
    <property type="match status" value="1"/>
</dbReference>
<dbReference type="RefSeq" id="XP_007787710.1">
    <property type="nucleotide sequence ID" value="XM_007789520.1"/>
</dbReference>
<protein>
    <recommendedName>
        <fullName evidence="1">Heterokaryon incompatibility domain-containing protein</fullName>
    </recommendedName>
</protein>
<sequence>MSSLERYHYTRLPDGPYIRILTIFPGGPSDPLRGELKLFNTDTDEDYEAVSYVWGDPSRSHEIVCNNKTLSLTASLEGALRRIRRANQPRRIWVDQLSINQYDLSERSQQVQFMNKIYRNATRVLVCLGEDSNTEAEEAFQLIRNLGQTFQDGESNEKFRIMNTEHLRDQPEAQWAPLKRLIALPWFTRIWIVQEIGTQAPATLYWGDSECDWDLICGVARHLTDFHHMRKHFGLRTTDIKYLYKRFVEPDRAGRHANRLSLMYELHRAAHCRLTDPRDRVFAFLGHYAVREGNPQLAAVRADYSKSVEEVYYDIAERALLGDPGKTLITLAVVQHPRLPSKTSDGSCARHLVDAMPLPSWVPDWREHESHILSEPTSSHRAHAGRPADLEIERAVKVLKLRGIKVDVLEACSDPIQQKEFHFDKSRRVLAIESLWREICGKTRFDLENRYLDDPNGDHAVFAYMQTLSSGGIATASWDARHYHEIDCEEWFAQGAAYLTAALADTGLVSAELKDKAVGGDLYKWTRAANGSASNRSFGRTARGRYVLGPKAMEKGDVVCVLFGGKMPFVLRPWDDGKFLLVGECYVHGLMQGEAIELLERGKIDEETFHIC</sequence>
<dbReference type="GeneID" id="19240096"/>
<feature type="domain" description="Heterokaryon incompatibility" evidence="1">
    <location>
        <begin position="47"/>
        <end position="195"/>
    </location>
</feature>
<evidence type="ECO:0000259" key="1">
    <source>
        <dbReference type="Pfam" id="PF06985"/>
    </source>
</evidence>
<evidence type="ECO:0000313" key="2">
    <source>
        <dbReference type="EMBL" id="ERF74935.1"/>
    </source>
</evidence>
<dbReference type="AlphaFoldDB" id="U1HW26"/>
<organism evidence="2 3">
    <name type="scientific">Endocarpon pusillum (strain Z07020 / HMAS-L-300199)</name>
    <name type="common">Lichen-forming fungus</name>
    <dbReference type="NCBI Taxonomy" id="1263415"/>
    <lineage>
        <taxon>Eukaryota</taxon>
        <taxon>Fungi</taxon>
        <taxon>Dikarya</taxon>
        <taxon>Ascomycota</taxon>
        <taxon>Pezizomycotina</taxon>
        <taxon>Eurotiomycetes</taxon>
        <taxon>Chaetothyriomycetidae</taxon>
        <taxon>Verrucariales</taxon>
        <taxon>Verrucariaceae</taxon>
        <taxon>Endocarpon</taxon>
    </lineage>
</organism>
<dbReference type="Proteomes" id="UP000019373">
    <property type="component" value="Unassembled WGS sequence"/>
</dbReference>
<accession>U1HW26</accession>
<dbReference type="HOGENOM" id="CLU_004184_7_2_1"/>
<dbReference type="InterPro" id="IPR010730">
    <property type="entry name" value="HET"/>
</dbReference>
<keyword evidence="3" id="KW-1185">Reference proteome</keyword>
<proteinExistence type="predicted"/>
<dbReference type="eggNOG" id="ENOG502S2V9">
    <property type="taxonomic scope" value="Eukaryota"/>
</dbReference>
<dbReference type="PANTHER" id="PTHR24148">
    <property type="entry name" value="ANKYRIN REPEAT DOMAIN-CONTAINING PROTEIN 39 HOMOLOG-RELATED"/>
    <property type="match status" value="1"/>
</dbReference>
<dbReference type="OMA" id="GHIMSEP"/>
<name>U1HW26_ENDPU</name>